<accession>A0A8J6PRL4</accession>
<evidence type="ECO:0000313" key="11">
    <source>
        <dbReference type="Proteomes" id="UP000621516"/>
    </source>
</evidence>
<gene>
    <name evidence="10" type="ORF">ICJ85_04305</name>
</gene>
<name>A0A8J6PRL4_9FLAO</name>
<dbReference type="Pfam" id="PF04616">
    <property type="entry name" value="Glyco_hydro_43"/>
    <property type="match status" value="1"/>
</dbReference>
<evidence type="ECO:0000256" key="4">
    <source>
        <dbReference type="ARBA" id="ARBA00023295"/>
    </source>
</evidence>
<dbReference type="Pfam" id="PF16369">
    <property type="entry name" value="GH43_C"/>
    <property type="match status" value="1"/>
</dbReference>
<evidence type="ECO:0000256" key="2">
    <source>
        <dbReference type="ARBA" id="ARBA00009865"/>
    </source>
</evidence>
<evidence type="ECO:0000259" key="9">
    <source>
        <dbReference type="Pfam" id="PF16369"/>
    </source>
</evidence>
<feature type="active site" description="Proton acceptor" evidence="5">
    <location>
        <position position="108"/>
    </location>
</feature>
<dbReference type="AlphaFoldDB" id="A0A8J6PRL4"/>
<evidence type="ECO:0000256" key="5">
    <source>
        <dbReference type="PIRSR" id="PIRSR606710-1"/>
    </source>
</evidence>
<feature type="site" description="Important for catalytic activity, responsible for pKa modulation of the active site Glu and correct orientation of both the proton donor and substrate" evidence="6">
    <location>
        <position position="274"/>
    </location>
</feature>
<dbReference type="PANTHER" id="PTHR43301">
    <property type="entry name" value="ARABINAN ENDO-1,5-ALPHA-L-ARABINOSIDASE"/>
    <property type="match status" value="1"/>
</dbReference>
<feature type="signal peptide" evidence="8">
    <location>
        <begin position="1"/>
        <end position="25"/>
    </location>
</feature>
<dbReference type="Gene3D" id="2.40.128.10">
    <property type="match status" value="1"/>
</dbReference>
<dbReference type="PANTHER" id="PTHR43301:SF3">
    <property type="entry name" value="ARABINAN ENDO-1,5-ALPHA-L-ARABINOSIDASE A-RELATED"/>
    <property type="match status" value="1"/>
</dbReference>
<keyword evidence="11" id="KW-1185">Reference proteome</keyword>
<dbReference type="SUPFAM" id="SSF75005">
    <property type="entry name" value="Arabinanase/levansucrase/invertase"/>
    <property type="match status" value="1"/>
</dbReference>
<keyword evidence="8" id="KW-0732">Signal</keyword>
<comment type="pathway">
    <text evidence="1">Glycan metabolism; L-arabinan degradation.</text>
</comment>
<dbReference type="Gene3D" id="2.115.10.20">
    <property type="entry name" value="Glycosyl hydrolase domain, family 43"/>
    <property type="match status" value="1"/>
</dbReference>
<evidence type="ECO:0000256" key="3">
    <source>
        <dbReference type="ARBA" id="ARBA00022801"/>
    </source>
</evidence>
<dbReference type="Proteomes" id="UP000621516">
    <property type="component" value="Unassembled WGS sequence"/>
</dbReference>
<evidence type="ECO:0000256" key="7">
    <source>
        <dbReference type="RuleBase" id="RU361187"/>
    </source>
</evidence>
<comment type="similarity">
    <text evidence="2 7">Belongs to the glycosyl hydrolase 43 family.</text>
</comment>
<dbReference type="PROSITE" id="PS51257">
    <property type="entry name" value="PROKAR_LIPOPROTEIN"/>
    <property type="match status" value="1"/>
</dbReference>
<dbReference type="EMBL" id="JACVXD010000002">
    <property type="protein sequence ID" value="MBD0823235.1"/>
    <property type="molecule type" value="Genomic_DNA"/>
</dbReference>
<sequence>MKNNVLKIKALRILVLVALTLLSCSKDDTENYEKAGTVISKECNGTTQIITYADGNGGIYTTSVENSVECGYEPPIVETFDGPTYPDNYTSIASWSSRSQWNLANVHDPSVVKDGEYYYMYQTDASYGNAHDGNGHFHHRRSKDLINWEYRGSTMPSAPTWVKDTLNSMRSKMDPALPPIENPQYGYWAPCVRKVGDIFRMYYSIVVVEPIVGSDFDTSWTERAFIGLMETDDLASNNWTDKGMVVCSVADGIETYTRTSGNDWSGYFKFNAIDPTFIETPQNEQYLIYGSWHSGIAALKLNSETGKPDKLETLDDYGVTIAKRGNSRWQASEGPEILYNPDTDYYYLFMAYDELSVAYNTRVARSKTITGPYLGINGADVSAGADCYPMLTHPYSFKNHTGWVGFSHNAVFQNPDTQEWFYASQARLPENVSGINVSNAIMMGHVREIQWTDDGWPVIAPERYAGVPTTEITEASFIGNWEHIEMNYQYKIIQTSKTLNLTTDKKVTGGVSGTWSYDSSAKTLTINGVKCKVKDAWDWEASTRKVTITYSGLTAGGLPVWGKKI</sequence>
<feature type="active site" description="Proton donor" evidence="5">
    <location>
        <position position="333"/>
    </location>
</feature>
<keyword evidence="3 7" id="KW-0378">Hydrolase</keyword>
<evidence type="ECO:0000313" key="10">
    <source>
        <dbReference type="EMBL" id="MBD0823235.1"/>
    </source>
</evidence>
<comment type="caution">
    <text evidence="10">The sequence shown here is derived from an EMBL/GenBank/DDBJ whole genome shotgun (WGS) entry which is preliminary data.</text>
</comment>
<dbReference type="CDD" id="cd08998">
    <property type="entry name" value="GH43_Arb43a-like"/>
    <property type="match status" value="1"/>
</dbReference>
<evidence type="ECO:0000256" key="8">
    <source>
        <dbReference type="SAM" id="SignalP"/>
    </source>
</evidence>
<dbReference type="RefSeq" id="WP_188222555.1">
    <property type="nucleotide sequence ID" value="NZ_JACVXD010000002.1"/>
</dbReference>
<dbReference type="InterPro" id="IPR032291">
    <property type="entry name" value="Abn2_C"/>
</dbReference>
<evidence type="ECO:0000256" key="1">
    <source>
        <dbReference type="ARBA" id="ARBA00004834"/>
    </source>
</evidence>
<feature type="chain" id="PRO_5035320895" evidence="8">
    <location>
        <begin position="26"/>
        <end position="565"/>
    </location>
</feature>
<organism evidence="10 11">
    <name type="scientific">Aestuariibaculum marinum</name>
    <dbReference type="NCBI Taxonomy" id="2683592"/>
    <lineage>
        <taxon>Bacteria</taxon>
        <taxon>Pseudomonadati</taxon>
        <taxon>Bacteroidota</taxon>
        <taxon>Flavobacteriia</taxon>
        <taxon>Flavobacteriales</taxon>
        <taxon>Flavobacteriaceae</taxon>
    </lineage>
</organism>
<dbReference type="InterPro" id="IPR023296">
    <property type="entry name" value="Glyco_hydro_beta-prop_sf"/>
</dbReference>
<protein>
    <submittedName>
        <fullName evidence="10">Arabinan endo-1,5-alpha-L-arabinosidase</fullName>
    </submittedName>
</protein>
<reference evidence="10 11" key="1">
    <citation type="journal article" date="2018" name="J. Microbiol.">
        <title>Aestuariibaculum marinum sp. nov., a marine bacterium isolated from seawater in South Korea.</title>
        <authorList>
            <person name="Choi J."/>
            <person name="Lee D."/>
            <person name="Jang J.H."/>
            <person name="Cha S."/>
            <person name="Seo T."/>
        </authorList>
    </citation>
    <scope>NUCLEOTIDE SEQUENCE [LARGE SCALE GENOMIC DNA]</scope>
    <source>
        <strain evidence="10 11">IP7</strain>
    </source>
</reference>
<keyword evidence="4 7" id="KW-0326">Glycosidase</keyword>
<proteinExistence type="inferred from homology"/>
<feature type="domain" description="Extracellular endo-alpha-(1-&gt;5)-L-arabinanase C-terminal" evidence="9">
    <location>
        <begin position="461"/>
        <end position="562"/>
    </location>
</feature>
<dbReference type="GO" id="GO:0005975">
    <property type="term" value="P:carbohydrate metabolic process"/>
    <property type="evidence" value="ECO:0007669"/>
    <property type="project" value="InterPro"/>
</dbReference>
<dbReference type="GO" id="GO:0004553">
    <property type="term" value="F:hydrolase activity, hydrolyzing O-glycosyl compounds"/>
    <property type="evidence" value="ECO:0007669"/>
    <property type="project" value="InterPro"/>
</dbReference>
<dbReference type="InterPro" id="IPR006710">
    <property type="entry name" value="Glyco_hydro_43"/>
</dbReference>
<dbReference type="InterPro" id="IPR050727">
    <property type="entry name" value="GH43_arabinanases"/>
</dbReference>
<evidence type="ECO:0000256" key="6">
    <source>
        <dbReference type="PIRSR" id="PIRSR606710-2"/>
    </source>
</evidence>